<evidence type="ECO:0000256" key="2">
    <source>
        <dbReference type="ARBA" id="ARBA00022475"/>
    </source>
</evidence>
<evidence type="ECO:0000259" key="7">
    <source>
        <dbReference type="Pfam" id="PF22813"/>
    </source>
</evidence>
<evidence type="ECO:0000313" key="11">
    <source>
        <dbReference type="Proteomes" id="UP000001823"/>
    </source>
</evidence>
<feature type="transmembrane region" description="Helical" evidence="6">
    <location>
        <begin position="31"/>
        <end position="50"/>
    </location>
</feature>
<sequence>MNFCNKCGSKLINGICPNCSKIKKNKKKSKIIIISLVFIVVIFSGVFFYLKSTVKSEKEIALSFSNSISSSNPEELSKILYCNDSSLPINKSNSTILIDYFNQNPSKFSSINDDFKKGNYKDTDSPLSIEEVRKDFFLIPVYKVVVKPSFIKVKTDLKDAKVQIGDETFGDLTKKDELGPLMPGNYTIKSEISNSYLNKSENIEVNTFKSSNQEISIFDNFIKVNITSDIPDAELYVNNKDTGVKIKDAKTFGPIDPNSIIYGVSTDGDKKIISNKYDVNSSSNININFAEAKASEANFKKDLYVLLRNYSSDFAYAVNTNSFNYIENYLEFDSPIYKKQKKVVPEIHSKDIRENFESTEILNYTFNNDTNTGEVTCNEIYSIGKGINVPKRQEFKNTYTFKKLANGSLVLTDIKD</sequence>
<keyword evidence="2" id="KW-1003">Cell membrane</keyword>
<feature type="domain" description="TcaA 4th" evidence="9">
    <location>
        <begin position="223"/>
        <end position="289"/>
    </location>
</feature>
<keyword evidence="3 6" id="KW-0812">Transmembrane</keyword>
<reference evidence="10 11" key="1">
    <citation type="journal article" date="2006" name="Genome Res.">
        <title>Skewed genomic variability in strains of the toxigenic bacterial pathogen, Clostridium perfringens.</title>
        <authorList>
            <person name="Myers G.S."/>
            <person name="Rasko D.A."/>
            <person name="Cheung J.K."/>
            <person name="Ravel J."/>
            <person name="Seshadri R."/>
            <person name="Deboy R.T."/>
            <person name="Ren Q."/>
            <person name="Varga J."/>
            <person name="Awad M.M."/>
            <person name="Brinkac L.M."/>
            <person name="Daugherty S.C."/>
            <person name="Haft D.H."/>
            <person name="Dodson R.J."/>
            <person name="Madupu R."/>
            <person name="Nelson W.C."/>
            <person name="Rosovitz M.J."/>
            <person name="Sullivan S.A."/>
            <person name="Khouri H."/>
            <person name="Dimitrov G.I."/>
            <person name="Watkins K.L."/>
            <person name="Mulligan S."/>
            <person name="Benton J."/>
            <person name="Radune D."/>
            <person name="Fisher D.J."/>
            <person name="Atkins H.S."/>
            <person name="Hiscox T."/>
            <person name="Jost B.H."/>
            <person name="Billington S.J."/>
            <person name="Songer J.G."/>
            <person name="McClane B.A."/>
            <person name="Titball R.W."/>
            <person name="Rood J.I."/>
            <person name="Melville S.B."/>
            <person name="Paulsen I.T."/>
        </authorList>
    </citation>
    <scope>NUCLEOTIDE SEQUENCE [LARGE SCALE GENOMIC DNA]</scope>
    <source>
        <strain evidence="11">ATCC 13124 / DSM 756 / JCM 1290 / NCIMB 6125 / NCTC 8237 / S 107 / Type A</strain>
    </source>
</reference>
<comment type="subcellular location">
    <subcellularLocation>
        <location evidence="1">Cell membrane</location>
        <topology evidence="1">Single-pass membrane protein</topology>
    </subcellularLocation>
</comment>
<dbReference type="STRING" id="195103.CPF_0113"/>
<dbReference type="RefSeq" id="WP_003475319.1">
    <property type="nucleotide sequence ID" value="NC_008261.1"/>
</dbReference>
<keyword evidence="11" id="KW-1185">Reference proteome</keyword>
<evidence type="ECO:0008006" key="12">
    <source>
        <dbReference type="Google" id="ProtNLM"/>
    </source>
</evidence>
<dbReference type="InterPro" id="IPR054529">
    <property type="entry name" value="TcaA_2nd"/>
</dbReference>
<dbReference type="InterPro" id="IPR054530">
    <property type="entry name" value="TcaA_4th"/>
</dbReference>
<dbReference type="Pfam" id="PF22819">
    <property type="entry name" value="TcaA_5th"/>
    <property type="match status" value="1"/>
</dbReference>
<feature type="domain" description="TcaA protein NTF2-like" evidence="8">
    <location>
        <begin position="302"/>
        <end position="414"/>
    </location>
</feature>
<dbReference type="Proteomes" id="UP000001823">
    <property type="component" value="Chromosome"/>
</dbReference>
<gene>
    <name evidence="10" type="ordered locus">CPF_0113</name>
</gene>
<evidence type="ECO:0000259" key="9">
    <source>
        <dbReference type="Pfam" id="PF22820"/>
    </source>
</evidence>
<dbReference type="HOGENOM" id="CLU_044438_1_0_9"/>
<evidence type="ECO:0000256" key="4">
    <source>
        <dbReference type="ARBA" id="ARBA00022989"/>
    </source>
</evidence>
<name>A0A0H2YRD4_CLOP1</name>
<dbReference type="Pfam" id="PF22813">
    <property type="entry name" value="TcaA_2nd"/>
    <property type="match status" value="1"/>
</dbReference>
<feature type="domain" description="TcaA second" evidence="7">
    <location>
        <begin position="63"/>
        <end position="120"/>
    </location>
</feature>
<dbReference type="GO" id="GO:0005886">
    <property type="term" value="C:plasma membrane"/>
    <property type="evidence" value="ECO:0007669"/>
    <property type="project" value="UniProtKB-SubCell"/>
</dbReference>
<dbReference type="PANTHER" id="PTHR40038:SF1">
    <property type="entry name" value="MEMBRANE-ASSOCIATED PROTEIN TCAA"/>
    <property type="match status" value="1"/>
</dbReference>
<evidence type="ECO:0000256" key="3">
    <source>
        <dbReference type="ARBA" id="ARBA00022692"/>
    </source>
</evidence>
<evidence type="ECO:0000256" key="1">
    <source>
        <dbReference type="ARBA" id="ARBA00004162"/>
    </source>
</evidence>
<evidence type="ECO:0000256" key="5">
    <source>
        <dbReference type="ARBA" id="ARBA00023136"/>
    </source>
</evidence>
<accession>A0A0H2YRD4</accession>
<organism evidence="10 11">
    <name type="scientific">Clostridium perfringens (strain ATCC 13124 / DSM 756 / JCM 1290 / NCIMB 6125 / NCTC 8237 / Type A)</name>
    <dbReference type="NCBI Taxonomy" id="195103"/>
    <lineage>
        <taxon>Bacteria</taxon>
        <taxon>Bacillati</taxon>
        <taxon>Bacillota</taxon>
        <taxon>Clostridia</taxon>
        <taxon>Eubacteriales</taxon>
        <taxon>Clostridiaceae</taxon>
        <taxon>Clostridium</taxon>
    </lineage>
</organism>
<keyword evidence="4 6" id="KW-1133">Transmembrane helix</keyword>
<dbReference type="PaxDb" id="195103-CPF_0113"/>
<evidence type="ECO:0000259" key="8">
    <source>
        <dbReference type="Pfam" id="PF22819"/>
    </source>
</evidence>
<dbReference type="AlphaFoldDB" id="A0A0H2YRD4"/>
<dbReference type="InterPro" id="IPR054528">
    <property type="entry name" value="TcaA_5th"/>
</dbReference>
<dbReference type="KEGG" id="cpf:CPF_0113"/>
<dbReference type="PANTHER" id="PTHR40038">
    <property type="entry name" value="MEMBRANE-ASSOCIATED PROTEIN TCAA"/>
    <property type="match status" value="1"/>
</dbReference>
<dbReference type="EMBL" id="CP000246">
    <property type="protein sequence ID" value="ABG82972.1"/>
    <property type="molecule type" value="Genomic_DNA"/>
</dbReference>
<dbReference type="Pfam" id="PF22820">
    <property type="entry name" value="TcaA_3rd_4th"/>
    <property type="match status" value="1"/>
</dbReference>
<evidence type="ECO:0000313" key="10">
    <source>
        <dbReference type="EMBL" id="ABG82972.1"/>
    </source>
</evidence>
<evidence type="ECO:0000256" key="6">
    <source>
        <dbReference type="SAM" id="Phobius"/>
    </source>
</evidence>
<dbReference type="eggNOG" id="COG4640">
    <property type="taxonomic scope" value="Bacteria"/>
</dbReference>
<proteinExistence type="predicted"/>
<keyword evidence="5 6" id="KW-0472">Membrane</keyword>
<protein>
    <recommendedName>
        <fullName evidence="12">Membrane-associated protein</fullName>
    </recommendedName>
</protein>